<dbReference type="SUPFAM" id="SSF46689">
    <property type="entry name" value="Homeodomain-like"/>
    <property type="match status" value="1"/>
</dbReference>
<dbReference type="GO" id="GO:0003700">
    <property type="term" value="F:DNA-binding transcription factor activity"/>
    <property type="evidence" value="ECO:0007669"/>
    <property type="project" value="InterPro"/>
</dbReference>
<dbReference type="PANTHER" id="PTHR43280">
    <property type="entry name" value="ARAC-FAMILY TRANSCRIPTIONAL REGULATOR"/>
    <property type="match status" value="1"/>
</dbReference>
<evidence type="ECO:0000259" key="4">
    <source>
        <dbReference type="PROSITE" id="PS01124"/>
    </source>
</evidence>
<dbReference type="InterPro" id="IPR018060">
    <property type="entry name" value="HTH_AraC"/>
</dbReference>
<name>A0A975F5T0_9SPIR</name>
<evidence type="ECO:0000256" key="3">
    <source>
        <dbReference type="ARBA" id="ARBA00023163"/>
    </source>
</evidence>
<evidence type="ECO:0000256" key="2">
    <source>
        <dbReference type="ARBA" id="ARBA00023125"/>
    </source>
</evidence>
<sequence length="258" mass="29386">MIYKDDRIVFLARYDDPQAHKHFAKHVLISSLPFTCIVEEASENLRSIVIQSNVMHRIKRNKDAPMAVFLIDTTSELSRIIDDELLKGKNFGALPSEIEKHLICMLENRDPLEAVDEYLVGTLAMHAKQKKRKANGAYVFGDLCKRERARNMDCRITEAIRLIEQCESIESDAYDTFPRTLCLSKSRFLHLFKEEVGIDFKNYLLLKKLEKTCRCVIEKGMSITNAAILAGFSSSSHFATACKKYCGISFTDFLKSGS</sequence>
<reference evidence="5 6" key="1">
    <citation type="journal article" date="2021" name="Microbiol. Resour. Announc.">
        <title>Complete Genome Sequences of Three Human Oral Treponema parvum Isolates.</title>
        <authorList>
            <person name="Zeng H."/>
            <person name="Watt R.M."/>
        </authorList>
    </citation>
    <scope>NUCLEOTIDE SEQUENCE [LARGE SCALE GENOMIC DNA]</scope>
    <source>
        <strain evidence="5 6">ATCC 700770</strain>
    </source>
</reference>
<dbReference type="Proteomes" id="UP000671908">
    <property type="component" value="Chromosome"/>
</dbReference>
<evidence type="ECO:0000313" key="5">
    <source>
        <dbReference type="EMBL" id="QTQ15011.1"/>
    </source>
</evidence>
<organism evidence="5 6">
    <name type="scientific">Treponema parvum</name>
    <dbReference type="NCBI Taxonomy" id="138851"/>
    <lineage>
        <taxon>Bacteria</taxon>
        <taxon>Pseudomonadati</taxon>
        <taxon>Spirochaetota</taxon>
        <taxon>Spirochaetia</taxon>
        <taxon>Spirochaetales</taxon>
        <taxon>Treponemataceae</taxon>
        <taxon>Treponema</taxon>
    </lineage>
</organism>
<dbReference type="PROSITE" id="PS01124">
    <property type="entry name" value="HTH_ARAC_FAMILY_2"/>
    <property type="match status" value="1"/>
</dbReference>
<dbReference type="EMBL" id="CP054142">
    <property type="protein sequence ID" value="QTQ15011.1"/>
    <property type="molecule type" value="Genomic_DNA"/>
</dbReference>
<evidence type="ECO:0000256" key="1">
    <source>
        <dbReference type="ARBA" id="ARBA00023015"/>
    </source>
</evidence>
<dbReference type="GO" id="GO:0043565">
    <property type="term" value="F:sequence-specific DNA binding"/>
    <property type="evidence" value="ECO:0007669"/>
    <property type="project" value="InterPro"/>
</dbReference>
<keyword evidence="1" id="KW-0805">Transcription regulation</keyword>
<feature type="domain" description="HTH araC/xylS-type" evidence="4">
    <location>
        <begin position="157"/>
        <end position="256"/>
    </location>
</feature>
<dbReference type="Gene3D" id="1.10.10.60">
    <property type="entry name" value="Homeodomain-like"/>
    <property type="match status" value="1"/>
</dbReference>
<keyword evidence="3" id="KW-0804">Transcription</keyword>
<dbReference type="PANTHER" id="PTHR43280:SF2">
    <property type="entry name" value="HTH-TYPE TRANSCRIPTIONAL REGULATOR EXSA"/>
    <property type="match status" value="1"/>
</dbReference>
<evidence type="ECO:0000313" key="6">
    <source>
        <dbReference type="Proteomes" id="UP000671908"/>
    </source>
</evidence>
<protein>
    <submittedName>
        <fullName evidence="5">Helix-turn-helix transcriptional regulator</fullName>
    </submittedName>
</protein>
<dbReference type="KEGG" id="tpav:HRQ91_11385"/>
<dbReference type="InterPro" id="IPR009057">
    <property type="entry name" value="Homeodomain-like_sf"/>
</dbReference>
<dbReference type="AlphaFoldDB" id="A0A975F5T0"/>
<dbReference type="Pfam" id="PF12833">
    <property type="entry name" value="HTH_18"/>
    <property type="match status" value="1"/>
</dbReference>
<accession>A0A975F5T0</accession>
<dbReference type="RefSeq" id="WP_210119640.1">
    <property type="nucleotide sequence ID" value="NZ_CP054142.1"/>
</dbReference>
<gene>
    <name evidence="5" type="ORF">HRQ91_11385</name>
</gene>
<keyword evidence="6" id="KW-1185">Reference proteome</keyword>
<keyword evidence="2" id="KW-0238">DNA-binding</keyword>
<proteinExistence type="predicted"/>
<dbReference type="SMART" id="SM00342">
    <property type="entry name" value="HTH_ARAC"/>
    <property type="match status" value="1"/>
</dbReference>